<name>A0A5D0NHX2_9ACTN</name>
<dbReference type="RefSeq" id="WP_067901359.1">
    <property type="nucleotide sequence ID" value="NZ_VSFG01000005.1"/>
</dbReference>
<dbReference type="Proteomes" id="UP000323380">
    <property type="component" value="Unassembled WGS sequence"/>
</dbReference>
<evidence type="ECO:0000313" key="1">
    <source>
        <dbReference type="EMBL" id="TYB43972.1"/>
    </source>
</evidence>
<dbReference type="EMBL" id="VSFG01000005">
    <property type="protein sequence ID" value="TYB43972.1"/>
    <property type="molecule type" value="Genomic_DNA"/>
</dbReference>
<evidence type="ECO:0000313" key="2">
    <source>
        <dbReference type="Proteomes" id="UP000323380"/>
    </source>
</evidence>
<gene>
    <name evidence="1" type="ORF">FXF69_23710</name>
</gene>
<keyword evidence="2" id="KW-1185">Reference proteome</keyword>
<sequence>MGLLVVPALTDFTTEVVAPPDTEVLDLNARMAARLADPVPLRDRAGRLAGSEALFARAAAARLERGGGAGRLRALGIALRLADDPAVRLTLDDLELAEGTTQSSRDVLDAASACRLFDPELDAAERAAGAGRVRVLVDADQALPAAFRLVRRLGPDRSTLCGRFVAAHAEALRRIPELRGAELRAWSPDRVVRPLETAEPPGARERAAWVTGTGTPPPAGPWAGWLDADRAAALPRDVLDRCRGLTVTVTRFGSPASATGMDGAEVDLRPVLNALPAAAPVSFELVVGAPGMDEPVVDRSVAALTAGDGGHRLAGLRPYRMECGSAWAGGVRRLGPDPSHDLARWVRFEAPRTLAPARARELVTAWLDRLAPHADLHPGRLAACVLTGPAAGAPRADLRWDDSAEIVTGPDGAHLVNLRWGRAFRLHPRLVPVVRRLAAREPGALDALSGESRARLMKHLRQAGAVGSWR</sequence>
<reference evidence="1 2" key="1">
    <citation type="submission" date="2019-08" db="EMBL/GenBank/DDBJ databases">
        <title>Actinomadura sp. nov. CYP1-5 isolated from mountain soil.</title>
        <authorList>
            <person name="Songsumanus A."/>
            <person name="Kuncharoen N."/>
            <person name="Kudo T."/>
            <person name="Yuki M."/>
            <person name="Igarashi Y."/>
            <person name="Tanasupawat S."/>
        </authorList>
    </citation>
    <scope>NUCLEOTIDE SEQUENCE [LARGE SCALE GENOMIC DNA]</scope>
    <source>
        <strain evidence="1 2">JCM 14158</strain>
    </source>
</reference>
<protein>
    <submittedName>
        <fullName evidence="1">Uncharacterized protein</fullName>
    </submittedName>
</protein>
<proteinExistence type="predicted"/>
<accession>A0A5D0NHX2</accession>
<comment type="caution">
    <text evidence="1">The sequence shown here is derived from an EMBL/GenBank/DDBJ whole genome shotgun (WGS) entry which is preliminary data.</text>
</comment>
<dbReference type="AlphaFoldDB" id="A0A5D0NHX2"/>
<dbReference type="STRING" id="1220554.GCA_001552135_06811"/>
<organism evidence="1 2">
    <name type="scientific">Actinomadura chibensis</name>
    <dbReference type="NCBI Taxonomy" id="392828"/>
    <lineage>
        <taxon>Bacteria</taxon>
        <taxon>Bacillati</taxon>
        <taxon>Actinomycetota</taxon>
        <taxon>Actinomycetes</taxon>
        <taxon>Streptosporangiales</taxon>
        <taxon>Thermomonosporaceae</taxon>
        <taxon>Actinomadura</taxon>
    </lineage>
</organism>